<dbReference type="PANTHER" id="PTHR21310">
    <property type="entry name" value="AMINOGLYCOSIDE PHOSPHOTRANSFERASE-RELATED-RELATED"/>
    <property type="match status" value="1"/>
</dbReference>
<dbReference type="AlphaFoldDB" id="A0A0F4YFR9"/>
<evidence type="ECO:0000313" key="2">
    <source>
        <dbReference type="EMBL" id="KKA17009.1"/>
    </source>
</evidence>
<feature type="region of interest" description="Disordered" evidence="1">
    <location>
        <begin position="1"/>
        <end position="22"/>
    </location>
</feature>
<accession>A0A0F4YFR9</accession>
<dbReference type="GeneID" id="25321315"/>
<keyword evidence="3" id="KW-1185">Reference proteome</keyword>
<name>A0A0F4YFR9_RASE3</name>
<evidence type="ECO:0000256" key="1">
    <source>
        <dbReference type="SAM" id="MobiDB-lite"/>
    </source>
</evidence>
<dbReference type="STRING" id="1408163.A0A0F4YFR9"/>
<dbReference type="SUPFAM" id="SSF56112">
    <property type="entry name" value="Protein kinase-like (PK-like)"/>
    <property type="match status" value="1"/>
</dbReference>
<dbReference type="PANTHER" id="PTHR21310:SF37">
    <property type="entry name" value="AMINOGLYCOSIDE PHOSPHOTRANSFERASE DOMAIN-CONTAINING PROTEIN"/>
    <property type="match status" value="1"/>
</dbReference>
<dbReference type="RefSeq" id="XP_013323621.1">
    <property type="nucleotide sequence ID" value="XM_013468167.1"/>
</dbReference>
<reference evidence="2 3" key="1">
    <citation type="submission" date="2015-04" db="EMBL/GenBank/DDBJ databases">
        <authorList>
            <person name="Heijne W.H."/>
            <person name="Fedorova N.D."/>
            <person name="Nierman W.C."/>
            <person name="Vollebregt A.W."/>
            <person name="Zhao Z."/>
            <person name="Wu L."/>
            <person name="Kumar M."/>
            <person name="Stam H."/>
            <person name="van den Berg M.A."/>
            <person name="Pel H.J."/>
        </authorList>
    </citation>
    <scope>NUCLEOTIDE SEQUENCE [LARGE SCALE GENOMIC DNA]</scope>
    <source>
        <strain evidence="2 3">CBS 393.64</strain>
    </source>
</reference>
<evidence type="ECO:0000313" key="3">
    <source>
        <dbReference type="Proteomes" id="UP000053958"/>
    </source>
</evidence>
<feature type="compositionally biased region" description="Polar residues" evidence="1">
    <location>
        <begin position="7"/>
        <end position="20"/>
    </location>
</feature>
<dbReference type="EMBL" id="LASV01000721">
    <property type="protein sequence ID" value="KKA17009.1"/>
    <property type="molecule type" value="Genomic_DNA"/>
</dbReference>
<dbReference type="InterPro" id="IPR011009">
    <property type="entry name" value="Kinase-like_dom_sf"/>
</dbReference>
<proteinExistence type="predicted"/>
<organism evidence="2 3">
    <name type="scientific">Rasamsonia emersonii (strain ATCC 16479 / CBS 393.64 / IMI 116815)</name>
    <dbReference type="NCBI Taxonomy" id="1408163"/>
    <lineage>
        <taxon>Eukaryota</taxon>
        <taxon>Fungi</taxon>
        <taxon>Dikarya</taxon>
        <taxon>Ascomycota</taxon>
        <taxon>Pezizomycotina</taxon>
        <taxon>Eurotiomycetes</taxon>
        <taxon>Eurotiomycetidae</taxon>
        <taxon>Eurotiales</taxon>
        <taxon>Trichocomaceae</taxon>
        <taxon>Rasamsonia</taxon>
    </lineage>
</organism>
<dbReference type="Proteomes" id="UP000053958">
    <property type="component" value="Unassembled WGS sequence"/>
</dbReference>
<comment type="caution">
    <text evidence="2">The sequence shown here is derived from an EMBL/GenBank/DDBJ whole genome shotgun (WGS) entry which is preliminary data.</text>
</comment>
<sequence>MTPHQGGVNTENSNPSGSQQRALDGRAVAVVDGVAQPAVGQILLRGVGTGYLLIEYIEETRGKMLSSTWFEKHEDVKLRTNFFRDLSRILLSLARIPLPRIGSFVVDNDGFLQLTNRPLTLEIQELENEEIATDIPRDYTYLMVDSYITDVLAFHDNRLRYQPNAINDTGDYIYQASALSAMRAIFPLYFQRKFRRRPFIFTLTDLHQSNIFIDKDWHIVSLVDLEWACSQPIEMFQPPYWLTNKAVDQIDSEEYDKIRTEFLDILAAEEERSDGTGFRDLKLSSLIKQAWKMGTFWCSLALSSPTGLFAIFEKHLQPQLLRNVQTMVLSIRLCLGTGRKTSWAFWHGNCQIGRNMMNGFEKRLTMTFWRINNS</sequence>
<dbReference type="OrthoDB" id="3645574at2759"/>
<protein>
    <recommendedName>
        <fullName evidence="4">Aminoglycoside phosphotransferase domain-containing protein</fullName>
    </recommendedName>
</protein>
<dbReference type="InterPro" id="IPR051678">
    <property type="entry name" value="AGP_Transferase"/>
</dbReference>
<gene>
    <name evidence="2" type="ORF">T310_9377</name>
</gene>
<evidence type="ECO:0008006" key="4">
    <source>
        <dbReference type="Google" id="ProtNLM"/>
    </source>
</evidence>